<protein>
    <submittedName>
        <fullName evidence="2">Uncharacterized protein YbjT (DUF2867 family)</fullName>
    </submittedName>
</protein>
<comment type="caution">
    <text evidence="2">The sequence shown here is derived from an EMBL/GenBank/DDBJ whole genome shotgun (WGS) entry which is preliminary data.</text>
</comment>
<gene>
    <name evidence="2" type="ORF">C8P68_102873</name>
</gene>
<dbReference type="InterPro" id="IPR036291">
    <property type="entry name" value="NAD(P)-bd_dom_sf"/>
</dbReference>
<dbReference type="Gene3D" id="3.40.50.720">
    <property type="entry name" value="NAD(P)-binding Rossmann-like Domain"/>
    <property type="match status" value="1"/>
</dbReference>
<keyword evidence="3" id="KW-1185">Reference proteome</keyword>
<dbReference type="InterPro" id="IPR016040">
    <property type="entry name" value="NAD(P)-bd_dom"/>
</dbReference>
<organism evidence="2 3">
    <name type="scientific">Mucilaginibacter yixingensis</name>
    <dbReference type="NCBI Taxonomy" id="1295612"/>
    <lineage>
        <taxon>Bacteria</taxon>
        <taxon>Pseudomonadati</taxon>
        <taxon>Bacteroidota</taxon>
        <taxon>Sphingobacteriia</taxon>
        <taxon>Sphingobacteriales</taxon>
        <taxon>Sphingobacteriaceae</taxon>
        <taxon>Mucilaginibacter</taxon>
    </lineage>
</organism>
<dbReference type="InterPro" id="IPR051207">
    <property type="entry name" value="ComplexI_NDUFA9_subunit"/>
</dbReference>
<dbReference type="Proteomes" id="UP000244168">
    <property type="component" value="Unassembled WGS sequence"/>
</dbReference>
<dbReference type="RefSeq" id="WP_107827938.1">
    <property type="nucleotide sequence ID" value="NZ_CP160205.1"/>
</dbReference>
<accession>A0A2T5JE47</accession>
<evidence type="ECO:0000313" key="2">
    <source>
        <dbReference type="EMBL" id="PTR00042.1"/>
    </source>
</evidence>
<reference evidence="2 3" key="1">
    <citation type="submission" date="2018-04" db="EMBL/GenBank/DDBJ databases">
        <title>Genomic Encyclopedia of Archaeal and Bacterial Type Strains, Phase II (KMG-II): from individual species to whole genera.</title>
        <authorList>
            <person name="Goeker M."/>
        </authorList>
    </citation>
    <scope>NUCLEOTIDE SEQUENCE [LARGE SCALE GENOMIC DNA]</scope>
    <source>
        <strain evidence="2 3">DSM 26809</strain>
    </source>
</reference>
<sequence length="299" mass="33495">MKALLTGANGYIGTQLIPFLLRQGHEVVCLVSDRKRFYQQSGLEGKVTVVTGSLLRPESIASIPPDVDLAYYLVPSMSQDKDLSQLEAYSAHNFVEALSRTSCRQVIYVRGLAQPPSPLTASRQHIEDTLKKGPLPVTALRASIIIGRGSPSFEMIHKLTEKLRFMIAPQWVNTPCQPIALNDVLTYLEGVALKETAYNQTFDICGPDTLTFKQLMQGYACVHHLKRDIVTLPFRFPRLSSYWLHLFTGTRYAQAESFVESLKNNRVCTDNSISKIVPHECLGYEEALIQLFENTAQTT</sequence>
<dbReference type="PANTHER" id="PTHR12126:SF11">
    <property type="entry name" value="NADH DEHYDROGENASE [UBIQUINONE] 1 ALPHA SUBCOMPLEX SUBUNIT 9, MITOCHONDRIAL"/>
    <property type="match status" value="1"/>
</dbReference>
<dbReference type="SUPFAM" id="SSF51735">
    <property type="entry name" value="NAD(P)-binding Rossmann-fold domains"/>
    <property type="match status" value="1"/>
</dbReference>
<dbReference type="AlphaFoldDB" id="A0A2T5JE47"/>
<name>A0A2T5JE47_9SPHI</name>
<dbReference type="GO" id="GO:0044877">
    <property type="term" value="F:protein-containing complex binding"/>
    <property type="evidence" value="ECO:0007669"/>
    <property type="project" value="TreeGrafter"/>
</dbReference>
<evidence type="ECO:0000259" key="1">
    <source>
        <dbReference type="Pfam" id="PF13460"/>
    </source>
</evidence>
<dbReference type="PANTHER" id="PTHR12126">
    <property type="entry name" value="NADH-UBIQUINONE OXIDOREDUCTASE 39 KDA SUBUNIT-RELATED"/>
    <property type="match status" value="1"/>
</dbReference>
<dbReference type="OrthoDB" id="9774199at2"/>
<evidence type="ECO:0000313" key="3">
    <source>
        <dbReference type="Proteomes" id="UP000244168"/>
    </source>
</evidence>
<proteinExistence type="predicted"/>
<dbReference type="EMBL" id="QAOQ01000002">
    <property type="protein sequence ID" value="PTR00042.1"/>
    <property type="molecule type" value="Genomic_DNA"/>
</dbReference>
<feature type="domain" description="NAD(P)-binding" evidence="1">
    <location>
        <begin position="7"/>
        <end position="112"/>
    </location>
</feature>
<dbReference type="Pfam" id="PF13460">
    <property type="entry name" value="NAD_binding_10"/>
    <property type="match status" value="1"/>
</dbReference>